<gene>
    <name evidence="7" type="ORF">KP509_02G079900</name>
</gene>
<comment type="subcellular location">
    <subcellularLocation>
        <location evidence="1">Membrane</location>
        <topology evidence="1">Multi-pass membrane protein</topology>
    </subcellularLocation>
</comment>
<feature type="transmembrane region" description="Helical" evidence="6">
    <location>
        <begin position="497"/>
        <end position="518"/>
    </location>
</feature>
<dbReference type="GO" id="GO:0042910">
    <property type="term" value="F:xenobiotic transmembrane transporter activity"/>
    <property type="evidence" value="ECO:0007669"/>
    <property type="project" value="InterPro"/>
</dbReference>
<keyword evidence="8" id="KW-1185">Reference proteome</keyword>
<evidence type="ECO:0000256" key="2">
    <source>
        <dbReference type="ARBA" id="ARBA00010199"/>
    </source>
</evidence>
<comment type="caution">
    <text evidence="6">Lacks conserved residue(s) required for the propagation of feature annotation.</text>
</comment>
<feature type="transmembrane region" description="Helical" evidence="6">
    <location>
        <begin position="470"/>
        <end position="491"/>
    </location>
</feature>
<comment type="caution">
    <text evidence="7">The sequence shown here is derived from an EMBL/GenBank/DDBJ whole genome shotgun (WGS) entry which is preliminary data.</text>
</comment>
<dbReference type="CDD" id="cd13132">
    <property type="entry name" value="MATE_eukaryotic"/>
    <property type="match status" value="1"/>
</dbReference>
<keyword evidence="3 6" id="KW-0812">Transmembrane</keyword>
<feature type="transmembrane region" description="Helical" evidence="6">
    <location>
        <begin position="245"/>
        <end position="265"/>
    </location>
</feature>
<feature type="transmembrane region" description="Helical" evidence="6">
    <location>
        <begin position="353"/>
        <end position="374"/>
    </location>
</feature>
<feature type="transmembrane region" description="Helical" evidence="6">
    <location>
        <begin position="395"/>
        <end position="418"/>
    </location>
</feature>
<organism evidence="7 8">
    <name type="scientific">Ceratopteris richardii</name>
    <name type="common">Triangle waterfern</name>
    <dbReference type="NCBI Taxonomy" id="49495"/>
    <lineage>
        <taxon>Eukaryota</taxon>
        <taxon>Viridiplantae</taxon>
        <taxon>Streptophyta</taxon>
        <taxon>Embryophyta</taxon>
        <taxon>Tracheophyta</taxon>
        <taxon>Polypodiopsida</taxon>
        <taxon>Polypodiidae</taxon>
        <taxon>Polypodiales</taxon>
        <taxon>Pteridineae</taxon>
        <taxon>Pteridaceae</taxon>
        <taxon>Parkerioideae</taxon>
        <taxon>Ceratopteris</taxon>
    </lineage>
</organism>
<accession>A0A8T2V7S9</accession>
<comment type="similarity">
    <text evidence="2 6">Belongs to the multi antimicrobial extrusion (MATE) (TC 2.A.66.1) family.</text>
</comment>
<dbReference type="NCBIfam" id="TIGR00797">
    <property type="entry name" value="matE"/>
    <property type="match status" value="1"/>
</dbReference>
<dbReference type="EMBL" id="CM035407">
    <property type="protein sequence ID" value="KAH7444497.1"/>
    <property type="molecule type" value="Genomic_DNA"/>
</dbReference>
<proteinExistence type="inferred from homology"/>
<dbReference type="InterPro" id="IPR002528">
    <property type="entry name" value="MATE_fam"/>
</dbReference>
<evidence type="ECO:0000256" key="1">
    <source>
        <dbReference type="ARBA" id="ARBA00004141"/>
    </source>
</evidence>
<feature type="transmembrane region" description="Helical" evidence="6">
    <location>
        <begin position="127"/>
        <end position="152"/>
    </location>
</feature>
<dbReference type="Pfam" id="PF01554">
    <property type="entry name" value="MatE"/>
    <property type="match status" value="2"/>
</dbReference>
<dbReference type="GO" id="GO:1990961">
    <property type="term" value="P:xenobiotic detoxification by transmembrane export across the plasma membrane"/>
    <property type="evidence" value="ECO:0007669"/>
    <property type="project" value="InterPro"/>
</dbReference>
<dbReference type="OrthoDB" id="2126698at2759"/>
<protein>
    <recommendedName>
        <fullName evidence="6">Protein DETOXIFICATION</fullName>
    </recommendedName>
    <alternativeName>
        <fullName evidence="6">Multidrug and toxic compound extrusion protein</fullName>
    </alternativeName>
</protein>
<dbReference type="AlphaFoldDB" id="A0A8T2V7S9"/>
<evidence type="ECO:0000256" key="6">
    <source>
        <dbReference type="RuleBase" id="RU004914"/>
    </source>
</evidence>
<evidence type="ECO:0000256" key="3">
    <source>
        <dbReference type="ARBA" id="ARBA00022692"/>
    </source>
</evidence>
<name>A0A8T2V7S9_CERRI</name>
<dbReference type="OMA" id="CALAFPC"/>
<feature type="transmembrane region" description="Helical" evidence="6">
    <location>
        <begin position="271"/>
        <end position="293"/>
    </location>
</feature>
<sequence>MSCKHSAKSIHPPSTPLPDCNISAFDSGAKRDLQVITATVPQRSRSYFTQYSLRSHGDIDLGNNVYRRRGIFELKRWPCEFRSLKWKDMMTETAEQCRLAGPMITVGYFQVAFQFVALVFVGHFGKLALAGSSIATSVANVTGLCIMTGIASGLETLCGQAYGAKQYNLVGHYLQAGILCLNVLALLISFIYGYMDEILIALGQERAISMEAGKYARWLIPSLFAQASLQPLVRFLLTQSLVRPIMICAGISASLQVPLCWFLVYKTNFGFTGGALSTSVGCWIYAILLFLYVKLSSLCSKTNVPISIEALRVMGGFMKFALPSAAMTCLDWWCYEILVLLSGLLPNPQLQTSVLSICLNYAYLTYQIASGLAASVSTRVSNELGACNPHRASNAAVVSVILTECQGFAISIIVLAFRHSLGHLFSGDAEVIEQVARMLQLLAISSLLDSTQGVFSGIARGCGWQFSGAIINLSSYYAVALPVGACLAFLTPLRVQGLWIGVICGSVLQVTLLARLTLTANWDQEVEIAKRRMMGDGKVDPCEETESLMLL</sequence>
<keyword evidence="5 6" id="KW-0472">Membrane</keyword>
<evidence type="ECO:0000256" key="4">
    <source>
        <dbReference type="ARBA" id="ARBA00022989"/>
    </source>
</evidence>
<dbReference type="PANTHER" id="PTHR11206">
    <property type="entry name" value="MULTIDRUG RESISTANCE PROTEIN"/>
    <property type="match status" value="1"/>
</dbReference>
<evidence type="ECO:0000313" key="7">
    <source>
        <dbReference type="EMBL" id="KAH7444497.1"/>
    </source>
</evidence>
<dbReference type="GO" id="GO:0015297">
    <property type="term" value="F:antiporter activity"/>
    <property type="evidence" value="ECO:0007669"/>
    <property type="project" value="InterPro"/>
</dbReference>
<reference evidence="7" key="1">
    <citation type="submission" date="2021-08" db="EMBL/GenBank/DDBJ databases">
        <title>WGS assembly of Ceratopteris richardii.</title>
        <authorList>
            <person name="Marchant D.B."/>
            <person name="Chen G."/>
            <person name="Jenkins J."/>
            <person name="Shu S."/>
            <person name="Leebens-Mack J."/>
            <person name="Grimwood J."/>
            <person name="Schmutz J."/>
            <person name="Soltis P."/>
            <person name="Soltis D."/>
            <person name="Chen Z.-H."/>
        </authorList>
    </citation>
    <scope>NUCLEOTIDE SEQUENCE</scope>
    <source>
        <strain evidence="7">Whitten #5841</strain>
        <tissue evidence="7">Leaf</tissue>
    </source>
</reference>
<dbReference type="InterPro" id="IPR045069">
    <property type="entry name" value="MATE_euk"/>
</dbReference>
<feature type="transmembrane region" description="Helical" evidence="6">
    <location>
        <begin position="173"/>
        <end position="195"/>
    </location>
</feature>
<feature type="transmembrane region" description="Helical" evidence="6">
    <location>
        <begin position="99"/>
        <end position="121"/>
    </location>
</feature>
<keyword evidence="4 6" id="KW-1133">Transmembrane helix</keyword>
<dbReference type="GO" id="GO:0016020">
    <property type="term" value="C:membrane"/>
    <property type="evidence" value="ECO:0007669"/>
    <property type="project" value="UniProtKB-SubCell"/>
</dbReference>
<dbReference type="Proteomes" id="UP000825935">
    <property type="component" value="Chromosome 2"/>
</dbReference>
<evidence type="ECO:0000256" key="5">
    <source>
        <dbReference type="ARBA" id="ARBA00023136"/>
    </source>
</evidence>
<evidence type="ECO:0000313" key="8">
    <source>
        <dbReference type="Proteomes" id="UP000825935"/>
    </source>
</evidence>